<protein>
    <submittedName>
        <fullName evidence="1">Uncharacterized protein</fullName>
    </submittedName>
</protein>
<evidence type="ECO:0000313" key="1">
    <source>
        <dbReference type="EMBL" id="CNI07336.1"/>
    </source>
</evidence>
<sequence>MINVQFSDKKKTKIVSYFSGPQDTETHDFLGEIESNDPLWAEFYDAIPESSRHGLPVPE</sequence>
<proteinExistence type="predicted"/>
<dbReference type="Proteomes" id="UP000041882">
    <property type="component" value="Unassembled WGS sequence"/>
</dbReference>
<dbReference type="EMBL" id="CQAW01000016">
    <property type="protein sequence ID" value="CNI07336.1"/>
    <property type="molecule type" value="Genomic_DNA"/>
</dbReference>
<reference evidence="2" key="1">
    <citation type="submission" date="2015-03" db="EMBL/GenBank/DDBJ databases">
        <authorList>
            <consortium name="Pathogen Informatics"/>
            <person name="Murphy D."/>
        </authorList>
    </citation>
    <scope>NUCLEOTIDE SEQUENCE [LARGE SCALE GENOMIC DNA]</scope>
    <source>
        <strain evidence="2">IP6945</strain>
    </source>
</reference>
<organism evidence="1 2">
    <name type="scientific">Yersinia thracica</name>
    <dbReference type="NCBI Taxonomy" id="2890319"/>
    <lineage>
        <taxon>Bacteria</taxon>
        <taxon>Pseudomonadati</taxon>
        <taxon>Pseudomonadota</taxon>
        <taxon>Gammaproteobacteria</taxon>
        <taxon>Enterobacterales</taxon>
        <taxon>Yersiniaceae</taxon>
        <taxon>Yersinia</taxon>
    </lineage>
</organism>
<dbReference type="AlphaFoldDB" id="A0A0T9QEF0"/>
<keyword evidence="2" id="KW-1185">Reference proteome</keyword>
<name>A0A0T9QEF0_9GAMM</name>
<gene>
    <name evidence="1" type="ORF">ERS008472_03147</name>
</gene>
<evidence type="ECO:0000313" key="2">
    <source>
        <dbReference type="Proteomes" id="UP000041882"/>
    </source>
</evidence>
<accession>A0A0T9QEF0</accession>